<evidence type="ECO:0000313" key="2">
    <source>
        <dbReference type="Proteomes" id="UP001549164"/>
    </source>
</evidence>
<protein>
    <recommendedName>
        <fullName evidence="3">DNA-binding protein</fullName>
    </recommendedName>
</protein>
<proteinExistence type="predicted"/>
<sequence>MDLIWGASKIAKIIGRSPQQTFFMLQKGELPAKKVGNRWVARRSDLEHFFSEAAA</sequence>
<name>A0ABV2IGC2_9HYPH</name>
<organism evidence="1 2">
    <name type="scientific">Martelella mangrovi</name>
    <dbReference type="NCBI Taxonomy" id="1397477"/>
    <lineage>
        <taxon>Bacteria</taxon>
        <taxon>Pseudomonadati</taxon>
        <taxon>Pseudomonadota</taxon>
        <taxon>Alphaproteobacteria</taxon>
        <taxon>Hyphomicrobiales</taxon>
        <taxon>Aurantimonadaceae</taxon>
        <taxon>Martelella</taxon>
    </lineage>
</organism>
<keyword evidence="2" id="KW-1185">Reference proteome</keyword>
<evidence type="ECO:0000313" key="1">
    <source>
        <dbReference type="EMBL" id="MET3601413.1"/>
    </source>
</evidence>
<dbReference type="RefSeq" id="WP_354435224.1">
    <property type="nucleotide sequence ID" value="NZ_JBEPLY010000013.1"/>
</dbReference>
<reference evidence="1 2" key="1">
    <citation type="submission" date="2024-06" db="EMBL/GenBank/DDBJ databases">
        <title>Genomic Encyclopedia of Type Strains, Phase IV (KMG-IV): sequencing the most valuable type-strain genomes for metagenomic binning, comparative biology and taxonomic classification.</title>
        <authorList>
            <person name="Goeker M."/>
        </authorList>
    </citation>
    <scope>NUCLEOTIDE SEQUENCE [LARGE SCALE GENOMIC DNA]</scope>
    <source>
        <strain evidence="1 2">DSM 28102</strain>
    </source>
</reference>
<comment type="caution">
    <text evidence="1">The sequence shown here is derived from an EMBL/GenBank/DDBJ whole genome shotgun (WGS) entry which is preliminary data.</text>
</comment>
<gene>
    <name evidence="1" type="ORF">ABID12_003371</name>
</gene>
<dbReference type="EMBL" id="JBEPLY010000013">
    <property type="protein sequence ID" value="MET3601413.1"/>
    <property type="molecule type" value="Genomic_DNA"/>
</dbReference>
<dbReference type="Proteomes" id="UP001549164">
    <property type="component" value="Unassembled WGS sequence"/>
</dbReference>
<accession>A0ABV2IGC2</accession>
<evidence type="ECO:0008006" key="3">
    <source>
        <dbReference type="Google" id="ProtNLM"/>
    </source>
</evidence>